<name>A0A0L0FV67_9EUKA</name>
<keyword evidence="2" id="KW-0808">Transferase</keyword>
<dbReference type="Gene3D" id="3.90.1600.10">
    <property type="entry name" value="Palm domain of DNA polymerase"/>
    <property type="match status" value="1"/>
</dbReference>
<dbReference type="GO" id="GO:0000166">
    <property type="term" value="F:nucleotide binding"/>
    <property type="evidence" value="ECO:0007669"/>
    <property type="project" value="InterPro"/>
</dbReference>
<evidence type="ECO:0000313" key="7">
    <source>
        <dbReference type="EMBL" id="KNC80722.1"/>
    </source>
</evidence>
<evidence type="ECO:0000256" key="1">
    <source>
        <dbReference type="ARBA" id="ARBA00012417"/>
    </source>
</evidence>
<feature type="domain" description="DNA-directed DNA polymerase family B multifunctional" evidence="6">
    <location>
        <begin position="108"/>
        <end position="183"/>
    </location>
</feature>
<dbReference type="Proteomes" id="UP000054560">
    <property type="component" value="Unassembled WGS sequence"/>
</dbReference>
<reference evidence="7 8" key="1">
    <citation type="submission" date="2011-02" db="EMBL/GenBank/DDBJ databases">
        <title>The Genome Sequence of Sphaeroforma arctica JP610.</title>
        <authorList>
            <consortium name="The Broad Institute Genome Sequencing Platform"/>
            <person name="Russ C."/>
            <person name="Cuomo C."/>
            <person name="Young S.K."/>
            <person name="Zeng Q."/>
            <person name="Gargeya S."/>
            <person name="Alvarado L."/>
            <person name="Berlin A."/>
            <person name="Chapman S.B."/>
            <person name="Chen Z."/>
            <person name="Freedman E."/>
            <person name="Gellesch M."/>
            <person name="Goldberg J."/>
            <person name="Griggs A."/>
            <person name="Gujja S."/>
            <person name="Heilman E."/>
            <person name="Heiman D."/>
            <person name="Howarth C."/>
            <person name="Mehta T."/>
            <person name="Neiman D."/>
            <person name="Pearson M."/>
            <person name="Roberts A."/>
            <person name="Saif S."/>
            <person name="Shea T."/>
            <person name="Shenoy N."/>
            <person name="Sisk P."/>
            <person name="Stolte C."/>
            <person name="Sykes S."/>
            <person name="White J."/>
            <person name="Yandava C."/>
            <person name="Burger G."/>
            <person name="Gray M.W."/>
            <person name="Holland P.W.H."/>
            <person name="King N."/>
            <person name="Lang F.B.F."/>
            <person name="Roger A.J."/>
            <person name="Ruiz-Trillo I."/>
            <person name="Haas B."/>
            <person name="Nusbaum C."/>
            <person name="Birren B."/>
        </authorList>
    </citation>
    <scope>NUCLEOTIDE SEQUENCE [LARGE SCALE GENOMIC DNA]</scope>
    <source>
        <strain evidence="7 8">JP610</strain>
    </source>
</reference>
<feature type="compositionally biased region" description="Polar residues" evidence="5">
    <location>
        <begin position="39"/>
        <end position="52"/>
    </location>
</feature>
<keyword evidence="4" id="KW-0239">DNA-directed DNA polymerase</keyword>
<dbReference type="GeneID" id="25907428"/>
<dbReference type="SUPFAM" id="SSF56672">
    <property type="entry name" value="DNA/RNA polymerases"/>
    <property type="match status" value="1"/>
</dbReference>
<keyword evidence="8" id="KW-1185">Reference proteome</keyword>
<dbReference type="InterPro" id="IPR023211">
    <property type="entry name" value="DNA_pol_palm_dom_sf"/>
</dbReference>
<dbReference type="AlphaFoldDB" id="A0A0L0FV67"/>
<dbReference type="GO" id="GO:0003887">
    <property type="term" value="F:DNA-directed DNA polymerase activity"/>
    <property type="evidence" value="ECO:0007669"/>
    <property type="project" value="UniProtKB-KW"/>
</dbReference>
<organism evidence="7 8">
    <name type="scientific">Sphaeroforma arctica JP610</name>
    <dbReference type="NCBI Taxonomy" id="667725"/>
    <lineage>
        <taxon>Eukaryota</taxon>
        <taxon>Ichthyosporea</taxon>
        <taxon>Ichthyophonida</taxon>
        <taxon>Sphaeroforma</taxon>
    </lineage>
</organism>
<evidence type="ECO:0000256" key="4">
    <source>
        <dbReference type="ARBA" id="ARBA00022932"/>
    </source>
</evidence>
<dbReference type="EMBL" id="KQ242116">
    <property type="protein sequence ID" value="KNC80722.1"/>
    <property type="molecule type" value="Genomic_DNA"/>
</dbReference>
<dbReference type="InterPro" id="IPR006134">
    <property type="entry name" value="DNA-dir_DNA_pol_B_multi_dom"/>
</dbReference>
<dbReference type="InterPro" id="IPR043502">
    <property type="entry name" value="DNA/RNA_pol_sf"/>
</dbReference>
<accession>A0A0L0FV67</accession>
<dbReference type="GO" id="GO:0003677">
    <property type="term" value="F:DNA binding"/>
    <property type="evidence" value="ECO:0007669"/>
    <property type="project" value="InterPro"/>
</dbReference>
<feature type="region of interest" description="Disordered" evidence="5">
    <location>
        <begin position="32"/>
        <end position="52"/>
    </location>
</feature>
<evidence type="ECO:0000256" key="2">
    <source>
        <dbReference type="ARBA" id="ARBA00022679"/>
    </source>
</evidence>
<evidence type="ECO:0000259" key="6">
    <source>
        <dbReference type="Pfam" id="PF00136"/>
    </source>
</evidence>
<evidence type="ECO:0000256" key="5">
    <source>
        <dbReference type="SAM" id="MobiDB-lite"/>
    </source>
</evidence>
<gene>
    <name evidence="7" type="ORF">SARC_06924</name>
</gene>
<dbReference type="RefSeq" id="XP_014154624.1">
    <property type="nucleotide sequence ID" value="XM_014299149.1"/>
</dbReference>
<evidence type="ECO:0000256" key="3">
    <source>
        <dbReference type="ARBA" id="ARBA00022695"/>
    </source>
</evidence>
<dbReference type="EC" id="2.7.7.7" evidence="1"/>
<evidence type="ECO:0000313" key="8">
    <source>
        <dbReference type="Proteomes" id="UP000054560"/>
    </source>
</evidence>
<proteinExistence type="predicted"/>
<sequence>MVPKYNGKGIKGGKVLEPKVGIYEDFAMTTTTTTTTTTSQQPESLPTGGANNTGADMNMNNLDIEWFVTQGDLIEGFDQKLQGDILHMMTRFLERRKVARAKYADLNDRRIEEHMIGNPKVKTMKVMYIAQQLAYKVCANEIYGQLFNRARGWNRIAFPYVGAAITAKGRNLVDTIVQLTKDSEYDFEVISAIRIRSLYFVPNPGSIEL</sequence>
<keyword evidence="3" id="KW-0548">Nucleotidyltransferase</keyword>
<protein>
    <recommendedName>
        <fullName evidence="1">DNA-directed DNA polymerase</fullName>
        <ecNumber evidence="1">2.7.7.7</ecNumber>
    </recommendedName>
</protein>
<dbReference type="Pfam" id="PF00136">
    <property type="entry name" value="DNA_pol_B"/>
    <property type="match status" value="1"/>
</dbReference>